<organism evidence="1 2">
    <name type="scientific">Hypsizygus marmoreus</name>
    <name type="common">White beech mushroom</name>
    <name type="synonym">Agaricus marmoreus</name>
    <dbReference type="NCBI Taxonomy" id="39966"/>
    <lineage>
        <taxon>Eukaryota</taxon>
        <taxon>Fungi</taxon>
        <taxon>Dikarya</taxon>
        <taxon>Basidiomycota</taxon>
        <taxon>Agaricomycotina</taxon>
        <taxon>Agaricomycetes</taxon>
        <taxon>Agaricomycetidae</taxon>
        <taxon>Agaricales</taxon>
        <taxon>Tricholomatineae</taxon>
        <taxon>Lyophyllaceae</taxon>
        <taxon>Hypsizygus</taxon>
    </lineage>
</organism>
<accession>A0A369K022</accession>
<proteinExistence type="predicted"/>
<gene>
    <name evidence="1" type="ORF">Hypma_004939</name>
</gene>
<dbReference type="EMBL" id="LUEZ02000021">
    <property type="protein sequence ID" value="RDB26932.1"/>
    <property type="molecule type" value="Genomic_DNA"/>
</dbReference>
<sequence length="66" mass="7482">MFSRDLLWRFQYIFYRRSFSGAQKVLGFCHISSGRSYNNGNPVNASNSLSAYRPDTHAASVDSNDT</sequence>
<keyword evidence="2" id="KW-1185">Reference proteome</keyword>
<protein>
    <submittedName>
        <fullName evidence="1">Uncharacterized protein</fullName>
    </submittedName>
</protein>
<name>A0A369K022_HYPMA</name>
<evidence type="ECO:0000313" key="2">
    <source>
        <dbReference type="Proteomes" id="UP000076154"/>
    </source>
</evidence>
<dbReference type="AlphaFoldDB" id="A0A369K022"/>
<dbReference type="InParanoid" id="A0A369K022"/>
<dbReference type="Proteomes" id="UP000076154">
    <property type="component" value="Unassembled WGS sequence"/>
</dbReference>
<reference evidence="1" key="1">
    <citation type="submission" date="2018-04" db="EMBL/GenBank/DDBJ databases">
        <title>Whole genome sequencing of Hypsizygus marmoreus.</title>
        <authorList>
            <person name="Choi I.-G."/>
            <person name="Min B."/>
            <person name="Kim J.-G."/>
            <person name="Kim S."/>
            <person name="Oh Y.-L."/>
            <person name="Kong W.-S."/>
            <person name="Park H."/>
            <person name="Jeong J."/>
            <person name="Song E.-S."/>
        </authorList>
    </citation>
    <scope>NUCLEOTIDE SEQUENCE [LARGE SCALE GENOMIC DNA]</scope>
    <source>
        <strain evidence="1">51987-8</strain>
    </source>
</reference>
<evidence type="ECO:0000313" key="1">
    <source>
        <dbReference type="EMBL" id="RDB26932.1"/>
    </source>
</evidence>
<comment type="caution">
    <text evidence="1">The sequence shown here is derived from an EMBL/GenBank/DDBJ whole genome shotgun (WGS) entry which is preliminary data.</text>
</comment>